<accession>A0A8J3PYG7</accession>
<evidence type="ECO:0000313" key="1">
    <source>
        <dbReference type="EMBL" id="GIG83446.1"/>
    </source>
</evidence>
<name>A0A8J3PYG7_9ACTN</name>
<dbReference type="Proteomes" id="UP000630097">
    <property type="component" value="Unassembled WGS sequence"/>
</dbReference>
<gene>
    <name evidence="1" type="ORF">Pka01_65730</name>
</gene>
<dbReference type="AlphaFoldDB" id="A0A8J3PYG7"/>
<keyword evidence="2" id="KW-1185">Reference proteome</keyword>
<evidence type="ECO:0000313" key="2">
    <source>
        <dbReference type="Proteomes" id="UP000630097"/>
    </source>
</evidence>
<reference evidence="1 2" key="1">
    <citation type="submission" date="2021-01" db="EMBL/GenBank/DDBJ databases">
        <title>Whole genome shotgun sequence of Planotetraspora kaengkrachanensis NBRC 104272.</title>
        <authorList>
            <person name="Komaki H."/>
            <person name="Tamura T."/>
        </authorList>
    </citation>
    <scope>NUCLEOTIDE SEQUENCE [LARGE SCALE GENOMIC DNA]</scope>
    <source>
        <strain evidence="1 2">NBRC 104272</strain>
    </source>
</reference>
<sequence length="205" mass="22423">MTAAAADYLWFEERFPDLAEAYCITLVHDLSPADLLDRLGGRQDPALTGVTAIVDAAFDVTDRYDFHWHLAAMTQIGSWTLMIEPNGWLGVTEEQALPASSGTTWVSHFTNINGLDSFLWAEDATNLLAFEPTFPDDRYGSTPDDVLDVMHSIGFHFGTEAPETDISVPAAFALAEELTGVRLTPELLEATTYICGIVRNPVAAL</sequence>
<organism evidence="1 2">
    <name type="scientific">Planotetraspora kaengkrachanensis</name>
    <dbReference type="NCBI Taxonomy" id="575193"/>
    <lineage>
        <taxon>Bacteria</taxon>
        <taxon>Bacillati</taxon>
        <taxon>Actinomycetota</taxon>
        <taxon>Actinomycetes</taxon>
        <taxon>Streptosporangiales</taxon>
        <taxon>Streptosporangiaceae</taxon>
        <taxon>Planotetraspora</taxon>
    </lineage>
</organism>
<dbReference type="InterPro" id="IPR045592">
    <property type="entry name" value="DUF6461"/>
</dbReference>
<proteinExistence type="predicted"/>
<comment type="caution">
    <text evidence="1">The sequence shown here is derived from an EMBL/GenBank/DDBJ whole genome shotgun (WGS) entry which is preliminary data.</text>
</comment>
<dbReference type="EMBL" id="BONV01000040">
    <property type="protein sequence ID" value="GIG83446.1"/>
    <property type="molecule type" value="Genomic_DNA"/>
</dbReference>
<protein>
    <submittedName>
        <fullName evidence="1">Uncharacterized protein</fullName>
    </submittedName>
</protein>
<dbReference type="Pfam" id="PF20062">
    <property type="entry name" value="DUF6461"/>
    <property type="match status" value="1"/>
</dbReference>
<dbReference type="RefSeq" id="WP_239115678.1">
    <property type="nucleotide sequence ID" value="NZ_BAABHH010000013.1"/>
</dbReference>